<sequence>MSEEQKEPAPADKELGLKEMAQSVAAAAFGVQSGKNRERDFSKGKPSHFIFLGLAFTLVFILVIFGVVKLVLHLAGV</sequence>
<dbReference type="InterPro" id="IPR021344">
    <property type="entry name" value="DUF2970"/>
</dbReference>
<keyword evidence="1" id="KW-0472">Membrane</keyword>
<dbReference type="OrthoDB" id="5625885at2"/>
<reference evidence="3" key="1">
    <citation type="submission" date="2016-10" db="EMBL/GenBank/DDBJ databases">
        <authorList>
            <person name="Varghese N."/>
            <person name="Submissions S."/>
        </authorList>
    </citation>
    <scope>NUCLEOTIDE SEQUENCE [LARGE SCALE GENOMIC DNA]</scope>
    <source>
        <strain evidence="3">DSM 17875</strain>
    </source>
</reference>
<accession>A0A1H2F4S1</accession>
<evidence type="ECO:0000313" key="3">
    <source>
        <dbReference type="Proteomes" id="UP000243232"/>
    </source>
</evidence>
<dbReference type="STRING" id="364197.SAMN05216296_1319"/>
<dbReference type="AlphaFoldDB" id="A0A1H2F4S1"/>
<keyword evidence="3" id="KW-1185">Reference proteome</keyword>
<dbReference type="Proteomes" id="UP000243232">
    <property type="component" value="Chromosome I"/>
</dbReference>
<dbReference type="Pfam" id="PF11174">
    <property type="entry name" value="DUF2970"/>
    <property type="match status" value="1"/>
</dbReference>
<evidence type="ECO:0008006" key="4">
    <source>
        <dbReference type="Google" id="ProtNLM"/>
    </source>
</evidence>
<keyword evidence="1" id="KW-0812">Transmembrane</keyword>
<organism evidence="2 3">
    <name type="scientific">Pseudomonas pohangensis</name>
    <dbReference type="NCBI Taxonomy" id="364197"/>
    <lineage>
        <taxon>Bacteria</taxon>
        <taxon>Pseudomonadati</taxon>
        <taxon>Pseudomonadota</taxon>
        <taxon>Gammaproteobacteria</taxon>
        <taxon>Pseudomonadales</taxon>
        <taxon>Pseudomonadaceae</taxon>
        <taxon>Pseudomonas</taxon>
    </lineage>
</organism>
<proteinExistence type="predicted"/>
<dbReference type="RefSeq" id="WP_090193657.1">
    <property type="nucleotide sequence ID" value="NZ_LT629785.1"/>
</dbReference>
<evidence type="ECO:0000313" key="2">
    <source>
        <dbReference type="EMBL" id="SDU02295.1"/>
    </source>
</evidence>
<keyword evidence="1" id="KW-1133">Transmembrane helix</keyword>
<protein>
    <recommendedName>
        <fullName evidence="4">DUF2970 domain-containing protein</fullName>
    </recommendedName>
</protein>
<feature type="transmembrane region" description="Helical" evidence="1">
    <location>
        <begin position="49"/>
        <end position="72"/>
    </location>
</feature>
<name>A0A1H2F4S1_9PSED</name>
<dbReference type="EMBL" id="LT629785">
    <property type="protein sequence ID" value="SDU02295.1"/>
    <property type="molecule type" value="Genomic_DNA"/>
</dbReference>
<evidence type="ECO:0000256" key="1">
    <source>
        <dbReference type="SAM" id="Phobius"/>
    </source>
</evidence>
<gene>
    <name evidence="2" type="ORF">SAMN05216296_1319</name>
</gene>